<proteinExistence type="predicted"/>
<reference evidence="1" key="1">
    <citation type="submission" date="2024-02" db="EMBL/GenBank/DDBJ databases">
        <title>Draft genome sequence of new strains in genus Ureaplasma.</title>
        <authorList>
            <person name="Nakajima Y."/>
            <person name="Segawa T."/>
        </authorList>
    </citation>
    <scope>NUCLEOTIDE SEQUENCE [LARGE SCALE GENOMIC DNA]</scope>
    <source>
        <strain evidence="1">OM1</strain>
    </source>
</reference>
<organism evidence="1 2">
    <name type="scientific">Ureaplasma ceti</name>
    <dbReference type="NCBI Taxonomy" id="3119530"/>
    <lineage>
        <taxon>Bacteria</taxon>
        <taxon>Bacillati</taxon>
        <taxon>Mycoplasmatota</taxon>
        <taxon>Mycoplasmoidales</taxon>
        <taxon>Mycoplasmoidaceae</taxon>
        <taxon>Ureaplasma</taxon>
    </lineage>
</organism>
<keyword evidence="2" id="KW-1185">Reference proteome</keyword>
<sequence>MTIVGNHANDKSIPKAGIGILNKFKINPKAINTANKVINPIDLKIFNGVKGKKNNKQRCLITAFLEVSCKPTWTLLALTIVLNFKYLQFLRNNN</sequence>
<evidence type="ECO:0000313" key="2">
    <source>
        <dbReference type="Proteomes" id="UP001449582"/>
    </source>
</evidence>
<protein>
    <submittedName>
        <fullName evidence="1">Uncharacterized protein</fullName>
    </submittedName>
</protein>
<evidence type="ECO:0000313" key="1">
    <source>
        <dbReference type="EMBL" id="GAA5414584.1"/>
    </source>
</evidence>
<accession>A0ABP9UCW1</accession>
<dbReference type="EMBL" id="BAABQM010000002">
    <property type="protein sequence ID" value="GAA5414584.1"/>
    <property type="molecule type" value="Genomic_DNA"/>
</dbReference>
<name>A0ABP9UCW1_9BACT</name>
<dbReference type="Proteomes" id="UP001449582">
    <property type="component" value="Unassembled WGS sequence"/>
</dbReference>
<gene>
    <name evidence="1" type="ORF">UREOM_2950</name>
</gene>
<comment type="caution">
    <text evidence="1">The sequence shown here is derived from an EMBL/GenBank/DDBJ whole genome shotgun (WGS) entry which is preliminary data.</text>
</comment>